<comment type="caution">
    <text evidence="2">The sequence shown here is derived from an EMBL/GenBank/DDBJ whole genome shotgun (WGS) entry which is preliminary data.</text>
</comment>
<dbReference type="AlphaFoldDB" id="A0A9W7C360"/>
<dbReference type="Gene3D" id="3.40.50.1820">
    <property type="entry name" value="alpha/beta hydrolase"/>
    <property type="match status" value="1"/>
</dbReference>
<evidence type="ECO:0000313" key="3">
    <source>
        <dbReference type="Proteomes" id="UP001165085"/>
    </source>
</evidence>
<name>A0A9W7C360_9STRA</name>
<dbReference type="InterPro" id="IPR029058">
    <property type="entry name" value="AB_hydrolase_fold"/>
</dbReference>
<feature type="domain" description="Serine aminopeptidase S33" evidence="1">
    <location>
        <begin position="136"/>
        <end position="383"/>
    </location>
</feature>
<dbReference type="PANTHER" id="PTHR11614">
    <property type="entry name" value="PHOSPHOLIPASE-RELATED"/>
    <property type="match status" value="1"/>
</dbReference>
<evidence type="ECO:0000313" key="2">
    <source>
        <dbReference type="EMBL" id="GMH98392.1"/>
    </source>
</evidence>
<dbReference type="InterPro" id="IPR022742">
    <property type="entry name" value="Hydrolase_4"/>
</dbReference>
<reference evidence="3" key="1">
    <citation type="journal article" date="2023" name="Commun. Biol.">
        <title>Genome analysis of Parmales, the sister group of diatoms, reveals the evolutionary specialization of diatoms from phago-mixotrophs to photoautotrophs.</title>
        <authorList>
            <person name="Ban H."/>
            <person name="Sato S."/>
            <person name="Yoshikawa S."/>
            <person name="Yamada K."/>
            <person name="Nakamura Y."/>
            <person name="Ichinomiya M."/>
            <person name="Sato N."/>
            <person name="Blanc-Mathieu R."/>
            <person name="Endo H."/>
            <person name="Kuwata A."/>
            <person name="Ogata H."/>
        </authorList>
    </citation>
    <scope>NUCLEOTIDE SEQUENCE [LARGE SCALE GENOMIC DNA]</scope>
    <source>
        <strain evidence="3">NIES 3701</strain>
    </source>
</reference>
<keyword evidence="3" id="KW-1185">Reference proteome</keyword>
<dbReference type="OrthoDB" id="2498029at2759"/>
<dbReference type="Proteomes" id="UP001165085">
    <property type="component" value="Unassembled WGS sequence"/>
</dbReference>
<sequence>MRSLQGSSEQSQGNENRRKSCYIMSNAEAIRASLIYDSISSTTVCLWGFFLYVVAQIYPPLILVVAFVASKFTSAVYKSNDSGENRRKAWTKMISDPSTCPDWFETPSDISYEESYWVNSRGMCLMSYIMKPAKKKPKAVVMFCHGYSDQSCWSKGAEYRRLVRSGYAVMALEYEGHGRSDGLLVSVPSWSSLISDVSEYMFETSSLHFPTLPLFVAGESMGGAVCHDVSLRCSEIITGSILICPMCAIHSHMKPPPFVISLLYKLVGPPNTLNFFGTLPLAPSKDVGEHAFRLKSKKDLSESHCNYYGRKPRLATARELLDTTDRISSSLSSFDLPFIILHGEADVVTDPELSKRLYDESSSEDKTIKLYEGMWHTLTTGEPDDNIEKVFKDIVEWIDERV</sequence>
<protein>
    <recommendedName>
        <fullName evidence="1">Serine aminopeptidase S33 domain-containing protein</fullName>
    </recommendedName>
</protein>
<proteinExistence type="predicted"/>
<evidence type="ECO:0000259" key="1">
    <source>
        <dbReference type="Pfam" id="PF12146"/>
    </source>
</evidence>
<dbReference type="Pfam" id="PF12146">
    <property type="entry name" value="Hydrolase_4"/>
    <property type="match status" value="1"/>
</dbReference>
<organism evidence="2 3">
    <name type="scientific">Triparma strigata</name>
    <dbReference type="NCBI Taxonomy" id="1606541"/>
    <lineage>
        <taxon>Eukaryota</taxon>
        <taxon>Sar</taxon>
        <taxon>Stramenopiles</taxon>
        <taxon>Ochrophyta</taxon>
        <taxon>Bolidophyceae</taxon>
        <taxon>Parmales</taxon>
        <taxon>Triparmaceae</taxon>
        <taxon>Triparma</taxon>
    </lineage>
</organism>
<gene>
    <name evidence="2" type="ORF">TrST_g9826</name>
</gene>
<dbReference type="InterPro" id="IPR051044">
    <property type="entry name" value="MAG_DAG_Lipase"/>
</dbReference>
<dbReference type="SUPFAM" id="SSF53474">
    <property type="entry name" value="alpha/beta-Hydrolases"/>
    <property type="match status" value="1"/>
</dbReference>
<dbReference type="EMBL" id="BRXY01000515">
    <property type="protein sequence ID" value="GMH98392.1"/>
    <property type="molecule type" value="Genomic_DNA"/>
</dbReference>
<accession>A0A9W7C360</accession>